<organism evidence="1 2">
    <name type="scientific">Anoxybacteroides amylolyticum</name>
    <dbReference type="NCBI Taxonomy" id="294699"/>
    <lineage>
        <taxon>Bacteria</taxon>
        <taxon>Bacillati</taxon>
        <taxon>Bacillota</taxon>
        <taxon>Bacilli</taxon>
        <taxon>Bacillales</taxon>
        <taxon>Anoxybacillaceae</taxon>
        <taxon>Anoxybacteroides</taxon>
    </lineage>
</organism>
<evidence type="ECO:0000313" key="1">
    <source>
        <dbReference type="EMBL" id="ANB62070.1"/>
    </source>
</evidence>
<dbReference type="KEGG" id="aamy:GFC30_3193"/>
<evidence type="ECO:0000313" key="2">
    <source>
        <dbReference type="Proteomes" id="UP000076865"/>
    </source>
</evidence>
<keyword evidence="2" id="KW-1185">Reference proteome</keyword>
<sequence>MSRNSLRKEAPIEYDRIGRMKYHPKFHKNHGKPFSESDLEYLCKFYDVDGAKLIAMALGRTEATVRSKLSNLKKRGLFEYYKSLNKYWV</sequence>
<protein>
    <recommendedName>
        <fullName evidence="3">DNA-entry nuclease</fullName>
    </recommendedName>
</protein>
<name>A0A167TRW2_9BACL</name>
<dbReference type="AlphaFoldDB" id="A0A167TRW2"/>
<dbReference type="PATRIC" id="fig|294699.3.peg.3300"/>
<evidence type="ECO:0008006" key="3">
    <source>
        <dbReference type="Google" id="ProtNLM"/>
    </source>
</evidence>
<dbReference type="Proteomes" id="UP000076865">
    <property type="component" value="Plasmid pDSM15939_1"/>
</dbReference>
<geneLocation type="plasmid" evidence="2">
    <name>pdsm15939_1</name>
</geneLocation>
<keyword evidence="1" id="KW-0614">Plasmid</keyword>
<gene>
    <name evidence="1" type="ORF">GFC30_3193</name>
</gene>
<reference evidence="1 2" key="1">
    <citation type="journal article" date="2006" name="Syst. Appl. Microbiol.">
        <title>Anoxybacillus amylolyticus sp. nov., a thermophilic amylase producing bacterium isolated from Mount Rittmann (Antarctica).</title>
        <authorList>
            <person name="Poli A."/>
            <person name="Esposito E."/>
            <person name="Lama L."/>
            <person name="Orlando P."/>
            <person name="Nicolaus G."/>
            <person name="de Appolonia F."/>
            <person name="Gambacorta A."/>
            <person name="Nicolaus B."/>
        </authorList>
    </citation>
    <scope>NUCLEOTIDE SEQUENCE [LARGE SCALE GENOMIC DNA]</scope>
    <source>
        <strain evidence="1 2">DSM 15939</strain>
        <plasmid evidence="2">Plasmid pdsm15939_1</plasmid>
    </source>
</reference>
<dbReference type="EMBL" id="CP015439">
    <property type="protein sequence ID" value="ANB62070.1"/>
    <property type="molecule type" value="Genomic_DNA"/>
</dbReference>
<proteinExistence type="predicted"/>
<accession>A0A167TRW2</accession>
<dbReference type="OrthoDB" id="1920918at2"/>
<dbReference type="RefSeq" id="WP_066327892.1">
    <property type="nucleotide sequence ID" value="NZ_CP015439.1"/>
</dbReference>